<proteinExistence type="predicted"/>
<feature type="compositionally biased region" description="Low complexity" evidence="2">
    <location>
        <begin position="343"/>
        <end position="356"/>
    </location>
</feature>
<feature type="region of interest" description="Disordered" evidence="2">
    <location>
        <begin position="1"/>
        <end position="64"/>
    </location>
</feature>
<dbReference type="SUPFAM" id="SSF82171">
    <property type="entry name" value="DPP6 N-terminal domain-like"/>
    <property type="match status" value="1"/>
</dbReference>
<dbReference type="InterPro" id="IPR054471">
    <property type="entry name" value="GPIID_WHD"/>
</dbReference>
<protein>
    <submittedName>
        <fullName evidence="5">Uncharacterized protein</fullName>
    </submittedName>
</protein>
<dbReference type="Gene3D" id="3.40.50.300">
    <property type="entry name" value="P-loop containing nucleotide triphosphate hydrolases"/>
    <property type="match status" value="1"/>
</dbReference>
<feature type="region of interest" description="Disordered" evidence="2">
    <location>
        <begin position="1608"/>
        <end position="1656"/>
    </location>
</feature>
<dbReference type="Gene3D" id="2.130.10.10">
    <property type="entry name" value="YVTN repeat-like/Quinoprotein amine dehydrogenase"/>
    <property type="match status" value="3"/>
</dbReference>
<dbReference type="Gene3D" id="3.40.50.1820">
    <property type="entry name" value="alpha/beta hydrolase"/>
    <property type="match status" value="1"/>
</dbReference>
<feature type="domain" description="Nephrocystin 3-like N-terminal" evidence="4">
    <location>
        <begin position="408"/>
        <end position="574"/>
    </location>
</feature>
<evidence type="ECO:0000313" key="5">
    <source>
        <dbReference type="EMBL" id="KAH7353292.1"/>
    </source>
</evidence>
<organism evidence="5 6">
    <name type="scientific">Plectosphaerella cucumerina</name>
    <dbReference type="NCBI Taxonomy" id="40658"/>
    <lineage>
        <taxon>Eukaryota</taxon>
        <taxon>Fungi</taxon>
        <taxon>Dikarya</taxon>
        <taxon>Ascomycota</taxon>
        <taxon>Pezizomycotina</taxon>
        <taxon>Sordariomycetes</taxon>
        <taxon>Hypocreomycetidae</taxon>
        <taxon>Glomerellales</taxon>
        <taxon>Plectosphaerellaceae</taxon>
        <taxon>Plectosphaerella</taxon>
    </lineage>
</organism>
<dbReference type="InterPro" id="IPR015943">
    <property type="entry name" value="WD40/YVTN_repeat-like_dom_sf"/>
</dbReference>
<dbReference type="InterPro" id="IPR027417">
    <property type="entry name" value="P-loop_NTPase"/>
</dbReference>
<dbReference type="Pfam" id="PF24883">
    <property type="entry name" value="NPHP3_N"/>
    <property type="match status" value="1"/>
</dbReference>
<evidence type="ECO:0000259" key="4">
    <source>
        <dbReference type="Pfam" id="PF24883"/>
    </source>
</evidence>
<evidence type="ECO:0000259" key="3">
    <source>
        <dbReference type="Pfam" id="PF22939"/>
    </source>
</evidence>
<gene>
    <name evidence="5" type="ORF">B0T11DRAFT_356311</name>
</gene>
<keyword evidence="1" id="KW-0677">Repeat</keyword>
<dbReference type="SUPFAM" id="SSF52540">
    <property type="entry name" value="P-loop containing nucleoside triphosphate hydrolases"/>
    <property type="match status" value="1"/>
</dbReference>
<evidence type="ECO:0000256" key="1">
    <source>
        <dbReference type="ARBA" id="ARBA00022737"/>
    </source>
</evidence>
<feature type="compositionally biased region" description="Basic residues" evidence="2">
    <location>
        <begin position="330"/>
        <end position="341"/>
    </location>
</feature>
<feature type="domain" description="GPI inositol-deacylase winged helix" evidence="3">
    <location>
        <begin position="684"/>
        <end position="758"/>
    </location>
</feature>
<dbReference type="Proteomes" id="UP000813385">
    <property type="component" value="Unassembled WGS sequence"/>
</dbReference>
<comment type="caution">
    <text evidence="5">The sequence shown here is derived from an EMBL/GenBank/DDBJ whole genome shotgun (WGS) entry which is preliminary data.</text>
</comment>
<dbReference type="OrthoDB" id="194358at2759"/>
<dbReference type="PANTHER" id="PTHR10039">
    <property type="entry name" value="AMELOGENIN"/>
    <property type="match status" value="1"/>
</dbReference>
<evidence type="ECO:0000313" key="6">
    <source>
        <dbReference type="Proteomes" id="UP000813385"/>
    </source>
</evidence>
<dbReference type="InterPro" id="IPR029058">
    <property type="entry name" value="AB_hydrolase_fold"/>
</dbReference>
<dbReference type="InterPro" id="IPR056884">
    <property type="entry name" value="NPHP3-like_N"/>
</dbReference>
<dbReference type="Pfam" id="PF22939">
    <property type="entry name" value="WHD_GPIID"/>
    <property type="match status" value="1"/>
</dbReference>
<keyword evidence="6" id="KW-1185">Reference proteome</keyword>
<dbReference type="EMBL" id="JAGPXD010000005">
    <property type="protein sequence ID" value="KAH7353292.1"/>
    <property type="molecule type" value="Genomic_DNA"/>
</dbReference>
<name>A0A8K0T4X7_9PEZI</name>
<feature type="region of interest" description="Disordered" evidence="2">
    <location>
        <begin position="1478"/>
        <end position="1500"/>
    </location>
</feature>
<reference evidence="5" key="1">
    <citation type="journal article" date="2021" name="Nat. Commun.">
        <title>Genetic determinants of endophytism in the Arabidopsis root mycobiome.</title>
        <authorList>
            <person name="Mesny F."/>
            <person name="Miyauchi S."/>
            <person name="Thiergart T."/>
            <person name="Pickel B."/>
            <person name="Atanasova L."/>
            <person name="Karlsson M."/>
            <person name="Huettel B."/>
            <person name="Barry K.W."/>
            <person name="Haridas S."/>
            <person name="Chen C."/>
            <person name="Bauer D."/>
            <person name="Andreopoulos W."/>
            <person name="Pangilinan J."/>
            <person name="LaButti K."/>
            <person name="Riley R."/>
            <person name="Lipzen A."/>
            <person name="Clum A."/>
            <person name="Drula E."/>
            <person name="Henrissat B."/>
            <person name="Kohler A."/>
            <person name="Grigoriev I.V."/>
            <person name="Martin F.M."/>
            <person name="Hacquard S."/>
        </authorList>
    </citation>
    <scope>NUCLEOTIDE SEQUENCE</scope>
    <source>
        <strain evidence="5">MPI-CAGE-AT-0016</strain>
    </source>
</reference>
<feature type="region of interest" description="Disordered" evidence="2">
    <location>
        <begin position="330"/>
        <end position="372"/>
    </location>
</feature>
<dbReference type="PANTHER" id="PTHR10039:SF16">
    <property type="entry name" value="GPI INOSITOL-DEACYLASE"/>
    <property type="match status" value="1"/>
</dbReference>
<dbReference type="SUPFAM" id="SSF53474">
    <property type="entry name" value="alpha/beta-Hydrolases"/>
    <property type="match status" value="1"/>
</dbReference>
<accession>A0A8K0T4X7</accession>
<evidence type="ECO:0000256" key="2">
    <source>
        <dbReference type="SAM" id="MobiDB-lite"/>
    </source>
</evidence>
<sequence length="1708" mass="190561">MFRKSFTFRSDQRKKRGDDHDTSDGEGDSKSILISPLAPERRRSSASSSITDRSTRDPLGLKVVHRPPQDRKVDIVFVHGLGGSSRMTWSKDHDLDNFWPLHYLPLEPEIGDARIMTFGYNANFKPGSGSNSMSVLDFAKELLYDLKYAMDESVPELEDLRLGEKPIIFLVHSMGGLIVKEAYMQGKDDPKYASIIKAISSIIFLSTPHRGTNLAETLNRILRVSLTTGPMQFISELASGSQTLQKLNESFRHVAEKLQIISFYETRPTTMLKSTTKIMVLEKESSVLGYPGEISKPLDADHHGVCKYSGPDDPRYITVRNVLKKLVAKAKPGKSPYHHHANSGGSSSSSSLSLTSHGHKQRRTSSKEVAAAQAALTQNARANLDDYLSSAESPNQDFNFFRDRWAPGTCEWILDNEVFTSWLQDQGRSPRLLWFQGNAASGKSVMSSFIIDKLVRDGLPCHYFFLRFSDQKKRSLGTLLRSLAAQMAKSIPEYARSLLEVAHATTDLKAADFRSIWQWFFKDTLLVNGKCLLESPIYWIIDGLDEASTPASLIRLLADLGSTSVPLRVLIVSRKTHEISSAFVRLGKRVHMETVWVEGCQQDLLAYVDQEMDFSEEGEYRDKVTSQLLDRAGGNFLWLHLAVHKINQCHTKFDVERALDGLPSGMQELYDRMALSVQNQPTASDRRLGQSILGWATCAQRTLTVEELREALRGKSGLREIVEIHRTIEDLCGGFVVVDNEDKIAMIHETAREYLTSHTSPDDPERPRIVDRRLTHDVLFQRCIACLSEPMLRSLINRGQPPALLDYATSSWFIHLSMGTCTDPNTEILDIVVRFLRSPSVLVWILSAARQNALRFLVIASRYLAGVVLALRRIQDEDESLAQRQATEVIEGWATDLIKVVGKFGKNLTQDPDSIYRLIPPFCPSPSMVYQQFGSKESRVLQVSGTATAKWDDCLARFSFDPGAMASSVLDAGSRLVILTIVRRTSTIITYSDSTFEELRRMEHPERVLMIQANKLGTLLMSYGYKTTRIWNLATGECIKVVDNPTGRLRPQTAMFVNDQVLVGNEDRRIRSVLISASEDLDPCSGWEVKSHVEEQAQVWEGTIANAPTCSAISHDGRMVAYGYRQHPVTVWELEPTMFRNQIDVGADTDLMEVSSLKWHPLRPEIFCLSSVGFLYRWDPVFDQASNMTSSGADTFCLNRNGSLVATGDAVGTIKVYASADLSLLCQLSSQDTILNLSFSSDSRRLYDMRSMYGIVWEPNTLVRLAEKSEYPESNTDILGDSESLAKLSLHSEHTAARFGGVVSLARQPVGSLYCYGTEDGVALLGEVAKPDVGELTRSASYLSVEHVVWSEDGRLVVLSDLGGRLLIKRVTRSPDGWNVHHEHDLQIPTSQGHITQLAFHPSGDRLLVTTSSTLHCVDLRSWEVTNAPCPAALERQVKWTCHPTMPEYFLGFSSTEVRINSWANLCEVGAQVYLPPRTTTQDPVDSPPDAGSIPSRDRTFRRDCGRLGRLISGQQLPDILLETLHTAASGELKREFLIFEAADICISSTGDNDKASLRYTTLPDHVRSRIREPLTFLPRRRLAYLDVDRWICTYRLSTPPALSITRRSESSIPSISGGGTSSRDSEAASQRRLSLQRPAEGFGRGVVTRHGSDSASGNNNGIEKYYFLPGDWVMANEAHLCTMMSDGTLLCPQNGGIASVQSATLRR</sequence>
<feature type="compositionally biased region" description="Basic and acidic residues" evidence="2">
    <location>
        <begin position="16"/>
        <end position="29"/>
    </location>
</feature>